<feature type="transmembrane region" description="Helical" evidence="5">
    <location>
        <begin position="41"/>
        <end position="64"/>
    </location>
</feature>
<evidence type="ECO:0000313" key="7">
    <source>
        <dbReference type="Proteomes" id="UP000558113"/>
    </source>
</evidence>
<evidence type="ECO:0000256" key="4">
    <source>
        <dbReference type="ARBA" id="ARBA00023136"/>
    </source>
</evidence>
<dbReference type="SUPFAM" id="SSF90123">
    <property type="entry name" value="ABC transporter transmembrane region"/>
    <property type="match status" value="1"/>
</dbReference>
<dbReference type="RefSeq" id="WP_161700774.1">
    <property type="nucleotide sequence ID" value="NZ_JAAAMU010000010.1"/>
</dbReference>
<comment type="caution">
    <text evidence="6">The sequence shown here is derived from an EMBL/GenBank/DDBJ whole genome shotgun (WGS) entry which is preliminary data.</text>
</comment>
<dbReference type="Proteomes" id="UP000558113">
    <property type="component" value="Unassembled WGS sequence"/>
</dbReference>
<reference evidence="6 7" key="1">
    <citation type="submission" date="2020-01" db="EMBL/GenBank/DDBJ databases">
        <title>Paenibacillus soybeanensis sp. nov. isolated from the nodules of soybean (Glycine max(L.) Merr).</title>
        <authorList>
            <person name="Wang H."/>
        </authorList>
    </citation>
    <scope>NUCLEOTIDE SEQUENCE [LARGE SCALE GENOMIC DNA]</scope>
    <source>
        <strain evidence="6 7">DSM 23054</strain>
    </source>
</reference>
<sequence>MERVERSKAGRLSYEHTFRQVAGQDEQSTLKFLVSLYRGNFLNLSLSVFFYLIKSMPIFVLPVVTANIINIVSHPGEHSVRGLWMNFAVIAVVILQNIPTHTWYVSFMSRAIRHVEAGIRSALVRKLQQLSITYHRDLQAGRLQSKIRYVRRTYRAQRRILSFEAAAVVNRSSGSKAAIAAVPARSFSVRRIAVFCFVHCGQG</sequence>
<keyword evidence="4 5" id="KW-0472">Membrane</keyword>
<dbReference type="GO" id="GO:0005524">
    <property type="term" value="F:ATP binding"/>
    <property type="evidence" value="ECO:0007669"/>
    <property type="project" value="InterPro"/>
</dbReference>
<dbReference type="GO" id="GO:0005886">
    <property type="term" value="C:plasma membrane"/>
    <property type="evidence" value="ECO:0007669"/>
    <property type="project" value="UniProtKB-SubCell"/>
</dbReference>
<comment type="subcellular location">
    <subcellularLocation>
        <location evidence="1">Cell membrane</location>
        <topology evidence="1">Multi-pass membrane protein</topology>
    </subcellularLocation>
</comment>
<dbReference type="EMBL" id="JAAAMU010000010">
    <property type="protein sequence ID" value="NBC71118.1"/>
    <property type="molecule type" value="Genomic_DNA"/>
</dbReference>
<evidence type="ECO:0000256" key="2">
    <source>
        <dbReference type="ARBA" id="ARBA00022692"/>
    </source>
</evidence>
<proteinExistence type="predicted"/>
<evidence type="ECO:0000256" key="1">
    <source>
        <dbReference type="ARBA" id="ARBA00004651"/>
    </source>
</evidence>
<name>A0A7X5BY22_9BACL</name>
<dbReference type="InterPro" id="IPR036640">
    <property type="entry name" value="ABC1_TM_sf"/>
</dbReference>
<keyword evidence="3 5" id="KW-1133">Transmembrane helix</keyword>
<gene>
    <name evidence="6" type="ORF">GT003_19155</name>
</gene>
<organism evidence="6 7">
    <name type="scientific">Paenibacillus sacheonensis</name>
    <dbReference type="NCBI Taxonomy" id="742054"/>
    <lineage>
        <taxon>Bacteria</taxon>
        <taxon>Bacillati</taxon>
        <taxon>Bacillota</taxon>
        <taxon>Bacilli</taxon>
        <taxon>Bacillales</taxon>
        <taxon>Paenibacillaceae</taxon>
        <taxon>Paenibacillus</taxon>
    </lineage>
</organism>
<keyword evidence="7" id="KW-1185">Reference proteome</keyword>
<accession>A0A7X5BY22</accession>
<protein>
    <submittedName>
        <fullName evidence="6">Uncharacterized protein</fullName>
    </submittedName>
</protein>
<dbReference type="Gene3D" id="1.20.1560.10">
    <property type="entry name" value="ABC transporter type 1, transmembrane domain"/>
    <property type="match status" value="1"/>
</dbReference>
<keyword evidence="2 5" id="KW-0812">Transmembrane</keyword>
<evidence type="ECO:0000313" key="6">
    <source>
        <dbReference type="EMBL" id="NBC71118.1"/>
    </source>
</evidence>
<evidence type="ECO:0000256" key="3">
    <source>
        <dbReference type="ARBA" id="ARBA00022989"/>
    </source>
</evidence>
<feature type="transmembrane region" description="Helical" evidence="5">
    <location>
        <begin position="84"/>
        <end position="104"/>
    </location>
</feature>
<evidence type="ECO:0000256" key="5">
    <source>
        <dbReference type="SAM" id="Phobius"/>
    </source>
</evidence>
<dbReference type="AlphaFoldDB" id="A0A7X5BY22"/>